<comment type="subcellular location">
    <subcellularLocation>
        <location evidence="1">Nucleus</location>
    </subcellularLocation>
</comment>
<proteinExistence type="inferred from homology"/>
<feature type="compositionally biased region" description="Basic residues" evidence="5">
    <location>
        <begin position="407"/>
        <end position="417"/>
    </location>
</feature>
<evidence type="ECO:0000259" key="6">
    <source>
        <dbReference type="PROSITE" id="PS51634"/>
    </source>
</evidence>
<reference evidence="7" key="1">
    <citation type="submission" date="2021-01" db="EMBL/GenBank/DDBJ databases">
        <authorList>
            <person name="Corre E."/>
            <person name="Pelletier E."/>
            <person name="Niang G."/>
            <person name="Scheremetjew M."/>
            <person name="Finn R."/>
            <person name="Kale V."/>
            <person name="Holt S."/>
            <person name="Cochrane G."/>
            <person name="Meng A."/>
            <person name="Brown T."/>
            <person name="Cohen L."/>
        </authorList>
    </citation>
    <scope>NUCLEOTIDE SEQUENCE</scope>
    <source>
        <strain evidence="7">SM1012Den-03</strain>
    </source>
</reference>
<dbReference type="EMBL" id="HBGZ01004879">
    <property type="protein sequence ID" value="CAD9580404.1"/>
    <property type="molecule type" value="Transcribed_RNA"/>
</dbReference>
<dbReference type="InterPro" id="IPR005114">
    <property type="entry name" value="Helicase_assoc"/>
</dbReference>
<evidence type="ECO:0000256" key="1">
    <source>
        <dbReference type="ARBA" id="ARBA00004123"/>
    </source>
</evidence>
<keyword evidence="3" id="KW-0539">Nucleus</keyword>
<dbReference type="Gene3D" id="6.10.140.530">
    <property type="match status" value="2"/>
</dbReference>
<feature type="coiled-coil region" evidence="4">
    <location>
        <begin position="190"/>
        <end position="231"/>
    </location>
</feature>
<gene>
    <name evidence="7" type="ORF">SMAR0320_LOCUS3331</name>
</gene>
<dbReference type="PANTHER" id="PTHR33418:SF1">
    <property type="entry name" value="HELICASE-ASSOCIATED DOMAIN-CONTAINING PROTEIN"/>
    <property type="match status" value="1"/>
</dbReference>
<evidence type="ECO:0000256" key="2">
    <source>
        <dbReference type="ARBA" id="ARBA00007267"/>
    </source>
</evidence>
<dbReference type="PANTHER" id="PTHR33418">
    <property type="entry name" value="HELICASE-ASSOCIATED"/>
    <property type="match status" value="1"/>
</dbReference>
<feature type="domain" description="CRC" evidence="6">
    <location>
        <begin position="1"/>
        <end position="56"/>
    </location>
</feature>
<protein>
    <recommendedName>
        <fullName evidence="6">CRC domain-containing protein</fullName>
    </recommendedName>
</protein>
<dbReference type="Pfam" id="PF03457">
    <property type="entry name" value="HA"/>
    <property type="match status" value="2"/>
</dbReference>
<evidence type="ECO:0000313" key="7">
    <source>
        <dbReference type="EMBL" id="CAD9580404.1"/>
    </source>
</evidence>
<feature type="region of interest" description="Disordered" evidence="5">
    <location>
        <begin position="287"/>
        <end position="307"/>
    </location>
</feature>
<dbReference type="Pfam" id="PF03638">
    <property type="entry name" value="TCR"/>
    <property type="match status" value="1"/>
</dbReference>
<dbReference type="InterPro" id="IPR005172">
    <property type="entry name" value="CRC"/>
</dbReference>
<keyword evidence="4" id="KW-0175">Coiled coil</keyword>
<evidence type="ECO:0000256" key="3">
    <source>
        <dbReference type="ARBA" id="ARBA00023242"/>
    </source>
</evidence>
<name>A0A7S2KLF1_9STRA</name>
<evidence type="ECO:0000256" key="5">
    <source>
        <dbReference type="SAM" id="MobiDB-lite"/>
    </source>
</evidence>
<organism evidence="7">
    <name type="scientific">Skeletonema marinoi</name>
    <dbReference type="NCBI Taxonomy" id="267567"/>
    <lineage>
        <taxon>Eukaryota</taxon>
        <taxon>Sar</taxon>
        <taxon>Stramenopiles</taxon>
        <taxon>Ochrophyta</taxon>
        <taxon>Bacillariophyta</taxon>
        <taxon>Coscinodiscophyceae</taxon>
        <taxon>Thalassiosirophycidae</taxon>
        <taxon>Thalassiosirales</taxon>
        <taxon>Skeletonemataceae</taxon>
        <taxon>Skeletonema</taxon>
        <taxon>Skeletonema marinoi-dohrnii complex</taxon>
    </lineage>
</organism>
<accession>A0A7S2KLF1</accession>
<dbReference type="PROSITE" id="PS51634">
    <property type="entry name" value="CRC"/>
    <property type="match status" value="1"/>
</dbReference>
<sequence length="435" mass="49883">MSTTKNAEGGRWQSGMNKGKCTCTKTQCLKLYCECFSGGKYCNDDCVCASCNNSQEHDVEGGARYDAIAYILFRKPDAFDEETRKRIVPKDPKTRVVAGKTSGDKVPISAGKTKGKCGRPKKNANQARIELVAAKHEAIEFSTDEYPQLAVDEHGDYSDLAGAFTKPLFEEPSRPLEIAYSQQTKMEYQKKIAQQKKADMAKECKQLREKLQEKKLALSLANDEIKECNKKLGTWTRKVFDLELEEPCEWNTNYQKLSAYKEQHGKLPSKKSQDEEEKSLSVWLDTVRHEKNEEDDDEKKGSKTKRMIDDYPHRQQSLEVLGISFGRRRDETFEAMLQKLVEYKEEHGTLRFPSDEQCEKSKNLELQSLQKWVKSQVVNFRSRKMSPDAIRQLKEIGFSFEKWCLSKPKRTSKKKGSTKQEETDEGTDVTENVVV</sequence>
<dbReference type="InterPro" id="IPR033467">
    <property type="entry name" value="Tesmin/TSO1-like_CXC"/>
</dbReference>
<comment type="similarity">
    <text evidence="2">Belongs to the lin-54 family.</text>
</comment>
<evidence type="ECO:0000256" key="4">
    <source>
        <dbReference type="SAM" id="Coils"/>
    </source>
</evidence>
<dbReference type="AlphaFoldDB" id="A0A7S2KLF1"/>
<feature type="region of interest" description="Disordered" evidence="5">
    <location>
        <begin position="407"/>
        <end position="435"/>
    </location>
</feature>
<dbReference type="GO" id="GO:0005634">
    <property type="term" value="C:nucleus"/>
    <property type="evidence" value="ECO:0007669"/>
    <property type="project" value="UniProtKB-SubCell"/>
</dbReference>
<dbReference type="SMART" id="SM01114">
    <property type="entry name" value="CXC"/>
    <property type="match status" value="1"/>
</dbReference>
<feature type="region of interest" description="Disordered" evidence="5">
    <location>
        <begin position="96"/>
        <end position="121"/>
    </location>
</feature>